<dbReference type="AlphaFoldDB" id="A0A1K2HY20"/>
<dbReference type="SUPFAM" id="SSF53474">
    <property type="entry name" value="alpha/beta-Hydrolases"/>
    <property type="match status" value="1"/>
</dbReference>
<keyword evidence="1 2" id="KW-0378">Hydrolase</keyword>
<dbReference type="PANTHER" id="PTHR22946">
    <property type="entry name" value="DIENELACTONE HYDROLASE DOMAIN-CONTAINING PROTEIN-RELATED"/>
    <property type="match status" value="1"/>
</dbReference>
<dbReference type="InterPro" id="IPR029058">
    <property type="entry name" value="AB_hydrolase_fold"/>
</dbReference>
<dbReference type="OrthoDB" id="217645at2"/>
<dbReference type="PANTHER" id="PTHR22946:SF12">
    <property type="entry name" value="CONIDIAL PIGMENT BIOSYNTHESIS PROTEIN AYG1 (AFU_ORTHOLOGUE AFUA_2G17550)"/>
    <property type="match status" value="1"/>
</dbReference>
<organism evidence="2 3">
    <name type="scientific">Devosia enhydra</name>
    <dbReference type="NCBI Taxonomy" id="665118"/>
    <lineage>
        <taxon>Bacteria</taxon>
        <taxon>Pseudomonadati</taxon>
        <taxon>Pseudomonadota</taxon>
        <taxon>Alphaproteobacteria</taxon>
        <taxon>Hyphomicrobiales</taxon>
        <taxon>Devosiaceae</taxon>
        <taxon>Devosia</taxon>
    </lineage>
</organism>
<sequence length="382" mass="41931">MTASLEEERNRPRTLNEAKAWMHQRLVQRVHPMALTPPEATAAAIDTLPGLDGERWASHWMAEGDKVLRDAEAALASGDRSLARKLYYDAYGFYFLGRFPCPNHPRKLESYEKARAVYIVYGGLCDSPLEVVRIPFAGRPGEGTSITAYVRRPAGVSAPPVVAMWGGVDAWKEEMTILCDQLLAAGIATVALDNVGTGESPIKAGPDGERQFLPIFDWIETEGGFAPGRLAIIGRSFGGHWATKLAHQSPARFCAAVNWGGGVHFMFQPSWIERSRFPESYLMELVETRCRMLGVSGDDAYREGFRALSLLDQGLLDGPCAPLLLVNGRNDQQCPNADIDLLLDHGDPKSVRLFPGGHMGFGPRTVPTIIGWLHRHLAARSA</sequence>
<dbReference type="Proteomes" id="UP000183447">
    <property type="component" value="Unassembled WGS sequence"/>
</dbReference>
<evidence type="ECO:0000313" key="3">
    <source>
        <dbReference type="Proteomes" id="UP000183447"/>
    </source>
</evidence>
<evidence type="ECO:0000313" key="2">
    <source>
        <dbReference type="EMBL" id="SFZ84645.1"/>
    </source>
</evidence>
<dbReference type="InterPro" id="IPR050261">
    <property type="entry name" value="FrsA_esterase"/>
</dbReference>
<evidence type="ECO:0000256" key="1">
    <source>
        <dbReference type="ARBA" id="ARBA00022801"/>
    </source>
</evidence>
<dbReference type="InterPro" id="IPR010520">
    <property type="entry name" value="FrsA-like"/>
</dbReference>
<reference evidence="2 3" key="1">
    <citation type="submission" date="2016-11" db="EMBL/GenBank/DDBJ databases">
        <authorList>
            <person name="Jaros S."/>
            <person name="Januszkiewicz K."/>
            <person name="Wedrychowicz H."/>
        </authorList>
    </citation>
    <scope>NUCLEOTIDE SEQUENCE [LARGE SCALE GENOMIC DNA]</scope>
    <source>
        <strain evidence="2 3">ATCC 23634</strain>
    </source>
</reference>
<accession>A0A1K2HY20</accession>
<keyword evidence="3" id="KW-1185">Reference proteome</keyword>
<gene>
    <name evidence="2" type="ORF">SAMN02983003_2133</name>
</gene>
<protein>
    <submittedName>
        <fullName evidence="2">Alpha/beta hydrolase family protein</fullName>
    </submittedName>
</protein>
<dbReference type="GO" id="GO:0016787">
    <property type="term" value="F:hydrolase activity"/>
    <property type="evidence" value="ECO:0007669"/>
    <property type="project" value="UniProtKB-KW"/>
</dbReference>
<dbReference type="STRING" id="665118.SAMN02983003_2133"/>
<proteinExistence type="predicted"/>
<dbReference type="RefSeq" id="WP_072342498.1">
    <property type="nucleotide sequence ID" value="NZ_FPKU01000002.1"/>
</dbReference>
<dbReference type="Pfam" id="PF06500">
    <property type="entry name" value="FrsA-like"/>
    <property type="match status" value="1"/>
</dbReference>
<name>A0A1K2HY20_9HYPH</name>
<dbReference type="EMBL" id="FPKU01000002">
    <property type="protein sequence ID" value="SFZ84645.1"/>
    <property type="molecule type" value="Genomic_DNA"/>
</dbReference>
<dbReference type="Gene3D" id="3.40.50.1820">
    <property type="entry name" value="alpha/beta hydrolase"/>
    <property type="match status" value="1"/>
</dbReference>